<dbReference type="STRING" id="410359.Pcal_1381"/>
<keyword evidence="1" id="KW-1133">Transmembrane helix</keyword>
<sequence length="62" mass="6444">MVSKPVVYALSAVAVVLGLLFLVDSISSPSLDPAILIRNLATAVLAIALGIAAPLLIKRFQE</sequence>
<accession>A3MVY5</accession>
<dbReference type="GeneID" id="4909246"/>
<evidence type="ECO:0000313" key="3">
    <source>
        <dbReference type="Proteomes" id="UP000001431"/>
    </source>
</evidence>
<keyword evidence="1" id="KW-0472">Membrane</keyword>
<feature type="transmembrane region" description="Helical" evidence="1">
    <location>
        <begin position="35"/>
        <end position="57"/>
    </location>
</feature>
<dbReference type="AlphaFoldDB" id="A3MVY5"/>
<proteinExistence type="predicted"/>
<dbReference type="HOGENOM" id="CLU_192663_0_0_2"/>
<evidence type="ECO:0000313" key="2">
    <source>
        <dbReference type="EMBL" id="ABO08802.1"/>
    </source>
</evidence>
<organism evidence="2 3">
    <name type="scientific">Pyrobaculum calidifontis (strain DSM 21063 / JCM 11548 / VA1)</name>
    <dbReference type="NCBI Taxonomy" id="410359"/>
    <lineage>
        <taxon>Archaea</taxon>
        <taxon>Thermoproteota</taxon>
        <taxon>Thermoprotei</taxon>
        <taxon>Thermoproteales</taxon>
        <taxon>Thermoproteaceae</taxon>
        <taxon>Pyrobaculum</taxon>
    </lineage>
</organism>
<dbReference type="EMBL" id="CP000561">
    <property type="protein sequence ID" value="ABO08802.1"/>
    <property type="molecule type" value="Genomic_DNA"/>
</dbReference>
<dbReference type="KEGG" id="pcl:Pcal_1381"/>
<dbReference type="RefSeq" id="WP_011850060.1">
    <property type="nucleotide sequence ID" value="NC_009073.1"/>
</dbReference>
<feature type="transmembrane region" description="Helical" evidence="1">
    <location>
        <begin position="6"/>
        <end position="23"/>
    </location>
</feature>
<gene>
    <name evidence="2" type="ordered locus">Pcal_1381</name>
</gene>
<name>A3MVY5_PYRCJ</name>
<protein>
    <submittedName>
        <fullName evidence="2">Uncharacterized protein</fullName>
    </submittedName>
</protein>
<keyword evidence="1" id="KW-0812">Transmembrane</keyword>
<dbReference type="eggNOG" id="arCOG06989">
    <property type="taxonomic scope" value="Archaea"/>
</dbReference>
<keyword evidence="3" id="KW-1185">Reference proteome</keyword>
<dbReference type="Proteomes" id="UP000001431">
    <property type="component" value="Chromosome"/>
</dbReference>
<evidence type="ECO:0000256" key="1">
    <source>
        <dbReference type="SAM" id="Phobius"/>
    </source>
</evidence>
<reference evidence="2" key="1">
    <citation type="submission" date="2007-02" db="EMBL/GenBank/DDBJ databases">
        <title>Complete sequence of Pyrobaculum calidifontis JCM 11548.</title>
        <authorList>
            <consortium name="US DOE Joint Genome Institute"/>
            <person name="Copeland A."/>
            <person name="Lucas S."/>
            <person name="Lapidus A."/>
            <person name="Barry K."/>
            <person name="Glavina del Rio T."/>
            <person name="Dalin E."/>
            <person name="Tice H."/>
            <person name="Pitluck S."/>
            <person name="Chain P."/>
            <person name="Malfatti S."/>
            <person name="Shin M."/>
            <person name="Vergez L."/>
            <person name="Schmutz J."/>
            <person name="Larimer F."/>
            <person name="Land M."/>
            <person name="Hauser L."/>
            <person name="Kyrpides N."/>
            <person name="Mikhailova N."/>
            <person name="Cozen A.E."/>
            <person name="Fitz-Gibbon S.T."/>
            <person name="House C.H."/>
            <person name="Saltikov C."/>
            <person name="Lowe T.M."/>
            <person name="Richardson P."/>
        </authorList>
    </citation>
    <scope>NUCLEOTIDE SEQUENCE [LARGE SCALE GENOMIC DNA]</scope>
    <source>
        <strain evidence="2">JCM 11548</strain>
    </source>
</reference>